<proteinExistence type="predicted"/>
<dbReference type="PROSITE" id="PS51257">
    <property type="entry name" value="PROKAR_LIPOPROTEIN"/>
    <property type="match status" value="1"/>
</dbReference>
<protein>
    <recommendedName>
        <fullName evidence="3">DUF4861 domain-containing protein</fullName>
    </recommendedName>
</protein>
<dbReference type="Pfam" id="PF16153">
    <property type="entry name" value="DUF4861"/>
    <property type="match status" value="1"/>
</dbReference>
<sequence>MINKTLLTLLPLGLLSGCNPPPQSNENGRNEITVTLSNPAGGSDIAQLLDIPLPAGTANGQYFRSAENLMAAAIDSNGDKQADRLRILATVAPGEQQSFSLEAVSALPDLAHVELSVRQNGGWQDRVYQADGFDFETVDSFTSPPQLTDHSYYLRYEGPGWENDRMGYRLYLDWRNAIDVFGKTTHKMVLPEVGQDGYDSYHQMADWGMDLLKVGKALGLGALGRLTDSGVAHMQQVEQTRYQLLENTSLNAVFNVSYNGWQVDNQMVDVSTDYHIHGKDGATRIQVKTSEPVASLVTGLVRHGLPLLQQQGDKWGYIATFGNQSLAGDTDNLGMAIFYRLDQVEKQMDSEFDHLLLFKPATQTIEYQILAEWPQHPEGVQDQQGFEQLLQNKLAALDYPLTHATP</sequence>
<dbReference type="STRING" id="1526571.AT746_02820"/>
<evidence type="ECO:0008006" key="3">
    <source>
        <dbReference type="Google" id="ProtNLM"/>
    </source>
</evidence>
<dbReference type="RefSeq" id="WP_062476122.1">
    <property type="nucleotide sequence ID" value="NZ_CP013650.1"/>
</dbReference>
<evidence type="ECO:0000313" key="2">
    <source>
        <dbReference type="Proteomes" id="UP000068447"/>
    </source>
</evidence>
<organism evidence="1 2">
    <name type="scientific">Lacimicrobium alkaliphilum</name>
    <dbReference type="NCBI Taxonomy" id="1526571"/>
    <lineage>
        <taxon>Bacteria</taxon>
        <taxon>Pseudomonadati</taxon>
        <taxon>Pseudomonadota</taxon>
        <taxon>Gammaproteobacteria</taxon>
        <taxon>Alteromonadales</taxon>
        <taxon>Alteromonadaceae</taxon>
        <taxon>Lacimicrobium</taxon>
    </lineage>
</organism>
<dbReference type="Proteomes" id="UP000068447">
    <property type="component" value="Chromosome"/>
</dbReference>
<gene>
    <name evidence="1" type="ORF">AT746_02820</name>
</gene>
<evidence type="ECO:0000313" key="1">
    <source>
        <dbReference type="EMBL" id="ALS97307.1"/>
    </source>
</evidence>
<accession>A0A0U2QJN5</accession>
<name>A0A0U2QJN5_9ALTE</name>
<dbReference type="KEGG" id="lal:AT746_02820"/>
<dbReference type="InterPro" id="IPR032342">
    <property type="entry name" value="DUF4861"/>
</dbReference>
<keyword evidence="2" id="KW-1185">Reference proteome</keyword>
<dbReference type="AlphaFoldDB" id="A0A0U2QJN5"/>
<dbReference type="EMBL" id="CP013650">
    <property type="protein sequence ID" value="ALS97307.1"/>
    <property type="molecule type" value="Genomic_DNA"/>
</dbReference>
<reference evidence="1 2" key="1">
    <citation type="submission" date="2015-12" db="EMBL/GenBank/DDBJ databases">
        <title>Complete genome of Lacimicrobium alkaliphilum KCTC 32984.</title>
        <authorList>
            <person name="Kim S.-G."/>
            <person name="Lee Y.-J."/>
        </authorList>
    </citation>
    <scope>NUCLEOTIDE SEQUENCE [LARGE SCALE GENOMIC DNA]</scope>
    <source>
        <strain evidence="1 2">YelD216</strain>
    </source>
</reference>